<dbReference type="RefSeq" id="WP_008488107.1">
    <property type="nucleotide sequence ID" value="NZ_AMRG01000005.1"/>
</dbReference>
<evidence type="ECO:0000256" key="3">
    <source>
        <dbReference type="ARBA" id="ARBA00022475"/>
    </source>
</evidence>
<feature type="transmembrane region" description="Helical" evidence="7">
    <location>
        <begin position="75"/>
        <end position="99"/>
    </location>
</feature>
<dbReference type="eggNOG" id="COG1173">
    <property type="taxonomic scope" value="Bacteria"/>
</dbReference>
<dbReference type="Pfam" id="PF00528">
    <property type="entry name" value="BPD_transp_1"/>
    <property type="match status" value="1"/>
</dbReference>
<feature type="transmembrane region" description="Helical" evidence="7">
    <location>
        <begin position="137"/>
        <end position="155"/>
    </location>
</feature>
<dbReference type="CDD" id="cd06261">
    <property type="entry name" value="TM_PBP2"/>
    <property type="match status" value="1"/>
</dbReference>
<evidence type="ECO:0000256" key="1">
    <source>
        <dbReference type="ARBA" id="ARBA00004651"/>
    </source>
</evidence>
<comment type="caution">
    <text evidence="9">The sequence shown here is derived from an EMBL/GenBank/DDBJ whole genome shotgun (WGS) entry which is preliminary data.</text>
</comment>
<reference evidence="9 10" key="1">
    <citation type="journal article" date="2012" name="J. Bacteriol.">
        <title>Genome Sequence of Idiomarina xiamenensis Type Strain 10-D-4.</title>
        <authorList>
            <person name="Lai Q."/>
            <person name="Wang L."/>
            <person name="Wang W."/>
            <person name="Shao Z."/>
        </authorList>
    </citation>
    <scope>NUCLEOTIDE SEQUENCE [LARGE SCALE GENOMIC DNA]</scope>
    <source>
        <strain evidence="9 10">10-D-4</strain>
    </source>
</reference>
<dbReference type="Gene3D" id="1.10.3720.10">
    <property type="entry name" value="MetI-like"/>
    <property type="match status" value="1"/>
</dbReference>
<feature type="domain" description="ABC transmembrane type-1" evidence="8">
    <location>
        <begin position="73"/>
        <end position="262"/>
    </location>
</feature>
<dbReference type="Proteomes" id="UP000014115">
    <property type="component" value="Unassembled WGS sequence"/>
</dbReference>
<keyword evidence="6 7" id="KW-0472">Membrane</keyword>
<feature type="transmembrane region" description="Helical" evidence="7">
    <location>
        <begin position="111"/>
        <end position="131"/>
    </location>
</feature>
<protein>
    <submittedName>
        <fullName evidence="9">ABC transporter permease</fullName>
    </submittedName>
</protein>
<dbReference type="InterPro" id="IPR050366">
    <property type="entry name" value="BP-dependent_transpt_permease"/>
</dbReference>
<dbReference type="PATRIC" id="fig|740709.3.peg.1001"/>
<keyword evidence="10" id="KW-1185">Reference proteome</keyword>
<sequence length="266" mass="28794">MMLSRKNPFSTWQCIGLALLLCLLIFAVGEWLLYHASPTAQHLSESFQTPNSAAPLGKDQFGRDMLARLAAALRLSFLLALLSVFSAAILGVSAGICAAWRGGWVDSLLNFIVNTVLALPGLVLVLLFAAIVPGSFAMLYVAISLVLWVEYFRLVRAVSKTVINGAPVQASRLFGFGRWYIVKRHIWPAIRANVLSLAAFGAATSIIMLSSVGFVYVGLKPPTAELGLMIVELFPYYSDAPWLLAQPLIVLALLVLGFQLLAGSRS</sequence>
<evidence type="ECO:0000256" key="5">
    <source>
        <dbReference type="ARBA" id="ARBA00022989"/>
    </source>
</evidence>
<evidence type="ECO:0000256" key="7">
    <source>
        <dbReference type="RuleBase" id="RU363032"/>
    </source>
</evidence>
<evidence type="ECO:0000259" key="8">
    <source>
        <dbReference type="PROSITE" id="PS50928"/>
    </source>
</evidence>
<accession>K2L3D2</accession>
<dbReference type="InterPro" id="IPR035906">
    <property type="entry name" value="MetI-like_sf"/>
</dbReference>
<dbReference type="STRING" id="740709.A10D4_04937"/>
<dbReference type="SUPFAM" id="SSF161098">
    <property type="entry name" value="MetI-like"/>
    <property type="match status" value="1"/>
</dbReference>
<dbReference type="AlphaFoldDB" id="K2L3D2"/>
<dbReference type="EMBL" id="AMRG01000005">
    <property type="protein sequence ID" value="EKE84385.1"/>
    <property type="molecule type" value="Genomic_DNA"/>
</dbReference>
<dbReference type="GO" id="GO:0071916">
    <property type="term" value="F:dipeptide transmembrane transporter activity"/>
    <property type="evidence" value="ECO:0007669"/>
    <property type="project" value="TreeGrafter"/>
</dbReference>
<keyword evidence="2 7" id="KW-0813">Transport</keyword>
<organism evidence="9 10">
    <name type="scientific">Idiomarina xiamenensis 10-D-4</name>
    <dbReference type="NCBI Taxonomy" id="740709"/>
    <lineage>
        <taxon>Bacteria</taxon>
        <taxon>Pseudomonadati</taxon>
        <taxon>Pseudomonadota</taxon>
        <taxon>Gammaproteobacteria</taxon>
        <taxon>Alteromonadales</taxon>
        <taxon>Idiomarinaceae</taxon>
        <taxon>Idiomarina</taxon>
    </lineage>
</organism>
<name>K2L3D2_9GAMM</name>
<evidence type="ECO:0000313" key="9">
    <source>
        <dbReference type="EMBL" id="EKE84385.1"/>
    </source>
</evidence>
<feature type="transmembrane region" description="Helical" evidence="7">
    <location>
        <begin position="194"/>
        <end position="219"/>
    </location>
</feature>
<dbReference type="PANTHER" id="PTHR43386:SF1">
    <property type="entry name" value="D,D-DIPEPTIDE TRANSPORT SYSTEM PERMEASE PROTEIN DDPC-RELATED"/>
    <property type="match status" value="1"/>
</dbReference>
<dbReference type="PANTHER" id="PTHR43386">
    <property type="entry name" value="OLIGOPEPTIDE TRANSPORT SYSTEM PERMEASE PROTEIN APPC"/>
    <property type="match status" value="1"/>
</dbReference>
<dbReference type="PROSITE" id="PS50928">
    <property type="entry name" value="ABC_TM1"/>
    <property type="match status" value="1"/>
</dbReference>
<dbReference type="InterPro" id="IPR000515">
    <property type="entry name" value="MetI-like"/>
</dbReference>
<evidence type="ECO:0000313" key="10">
    <source>
        <dbReference type="Proteomes" id="UP000014115"/>
    </source>
</evidence>
<feature type="transmembrane region" description="Helical" evidence="7">
    <location>
        <begin position="242"/>
        <end position="262"/>
    </location>
</feature>
<dbReference type="GO" id="GO:0005886">
    <property type="term" value="C:plasma membrane"/>
    <property type="evidence" value="ECO:0007669"/>
    <property type="project" value="UniProtKB-SubCell"/>
</dbReference>
<gene>
    <name evidence="9" type="ORF">A10D4_04937</name>
</gene>
<keyword evidence="5 7" id="KW-1133">Transmembrane helix</keyword>
<evidence type="ECO:0000256" key="4">
    <source>
        <dbReference type="ARBA" id="ARBA00022692"/>
    </source>
</evidence>
<evidence type="ECO:0000256" key="2">
    <source>
        <dbReference type="ARBA" id="ARBA00022448"/>
    </source>
</evidence>
<keyword evidence="4 7" id="KW-0812">Transmembrane</keyword>
<comment type="similarity">
    <text evidence="7">Belongs to the binding-protein-dependent transport system permease family.</text>
</comment>
<evidence type="ECO:0000256" key="6">
    <source>
        <dbReference type="ARBA" id="ARBA00023136"/>
    </source>
</evidence>
<proteinExistence type="inferred from homology"/>
<keyword evidence="3" id="KW-1003">Cell membrane</keyword>
<comment type="subcellular location">
    <subcellularLocation>
        <location evidence="1 7">Cell membrane</location>
        <topology evidence="1 7">Multi-pass membrane protein</topology>
    </subcellularLocation>
</comment>